<accession>A0A9N9IN16</accession>
<sequence>MASDVESFDEGKMSSCEIALKTRKQKRTKRNEPEIDNGCLNKLKHSGLTWRNKFEILALSSIIIFDHVCPYPSVFTLKEWQMITEQNPVVPENVSTA</sequence>
<organism evidence="1 2">
    <name type="scientific">Acaulospora morrowiae</name>
    <dbReference type="NCBI Taxonomy" id="94023"/>
    <lineage>
        <taxon>Eukaryota</taxon>
        <taxon>Fungi</taxon>
        <taxon>Fungi incertae sedis</taxon>
        <taxon>Mucoromycota</taxon>
        <taxon>Glomeromycotina</taxon>
        <taxon>Glomeromycetes</taxon>
        <taxon>Diversisporales</taxon>
        <taxon>Acaulosporaceae</taxon>
        <taxon>Acaulospora</taxon>
    </lineage>
</organism>
<evidence type="ECO:0000313" key="2">
    <source>
        <dbReference type="Proteomes" id="UP000789342"/>
    </source>
</evidence>
<name>A0A9N9IN16_9GLOM</name>
<comment type="caution">
    <text evidence="1">The sequence shown here is derived from an EMBL/GenBank/DDBJ whole genome shotgun (WGS) entry which is preliminary data.</text>
</comment>
<protein>
    <submittedName>
        <fullName evidence="1">9416_t:CDS:1</fullName>
    </submittedName>
</protein>
<feature type="non-terminal residue" evidence="1">
    <location>
        <position position="97"/>
    </location>
</feature>
<dbReference type="OrthoDB" id="2445463at2759"/>
<reference evidence="1" key="1">
    <citation type="submission" date="2021-06" db="EMBL/GenBank/DDBJ databases">
        <authorList>
            <person name="Kallberg Y."/>
            <person name="Tangrot J."/>
            <person name="Rosling A."/>
        </authorList>
    </citation>
    <scope>NUCLEOTIDE SEQUENCE</scope>
    <source>
        <strain evidence="1">CL551</strain>
    </source>
</reference>
<dbReference type="EMBL" id="CAJVPV010030778">
    <property type="protein sequence ID" value="CAG8741487.1"/>
    <property type="molecule type" value="Genomic_DNA"/>
</dbReference>
<gene>
    <name evidence="1" type="ORF">AMORRO_LOCUS14742</name>
</gene>
<dbReference type="Proteomes" id="UP000789342">
    <property type="component" value="Unassembled WGS sequence"/>
</dbReference>
<proteinExistence type="predicted"/>
<dbReference type="AlphaFoldDB" id="A0A9N9IN16"/>
<evidence type="ECO:0000313" key="1">
    <source>
        <dbReference type="EMBL" id="CAG8741487.1"/>
    </source>
</evidence>
<keyword evidence="2" id="KW-1185">Reference proteome</keyword>